<comment type="cofactor">
    <cofactor evidence="8">
        <name>heme</name>
        <dbReference type="ChEBI" id="CHEBI:30413"/>
    </cofactor>
</comment>
<feature type="chain" id="PRO_5035935341" description="Catalase core domain-containing protein" evidence="9">
    <location>
        <begin position="16"/>
        <end position="523"/>
    </location>
</feature>
<dbReference type="GO" id="GO:0046872">
    <property type="term" value="F:metal ion binding"/>
    <property type="evidence" value="ECO:0007669"/>
    <property type="project" value="UniProtKB-KW"/>
</dbReference>
<feature type="signal peptide" evidence="9">
    <location>
        <begin position="1"/>
        <end position="15"/>
    </location>
</feature>
<dbReference type="RefSeq" id="XP_037875270.1">
    <property type="nucleotide sequence ID" value="XM_038019342.2"/>
</dbReference>
<protein>
    <recommendedName>
        <fullName evidence="10">Catalase core domain-containing protein</fullName>
    </recommendedName>
</protein>
<dbReference type="Proteomes" id="UP000005204">
    <property type="component" value="Unassembled WGS sequence"/>
</dbReference>
<dbReference type="SUPFAM" id="SSF56634">
    <property type="entry name" value="Heme-dependent catalase-like"/>
    <property type="match status" value="1"/>
</dbReference>
<dbReference type="PANTHER" id="PTHR11465:SF9">
    <property type="entry name" value="CATALASE"/>
    <property type="match status" value="1"/>
</dbReference>
<sequence>MPALWLLLFVGCAHCIRVHYDNTTVSSNAKQLYDFKAKYSTPIGLWTTSAGKPAEIRDTVSINSDLFSNPLHLDLTMHFDAERIPERVIYAKGTGAHGHFIVTNDVSKYTKADLFNGVGKKTPLFVRFSQGLQSLGGSDLARGLKGMAVKFYTKDGNFDIIGVQTPVYLYRDPLYFGSLVRSFKKNPKTNLIDVTSRWDFLTMVPSSLHGYLWTQSDYGVPDGYRKMDIFPVHTYELNNKHGDRYYVRFNFRTEQGLANLTSAQAAELAGRDPDYYTRDLYNAIERKDYPSWQLEMDVMSLHDIKSIDYDPFDLTRQWKRGTYRTIQIGRLVLTENPINHFRVVEHSAFNPGNLVPGIPGPVDYVFKARRLFYQHSQSHRLGINFNNIEVNEPIHALTYNRDGPPPLGKNMMDAPNYYPNSFNGPIPYVDESQPSEKLLLLQSNAIDLEPHSDFYNNVLKTEDERQRMVDNIAGSLLSVTSPVLQRVINFMHLIDPDLGKRVTLAFEIARAAARQLTAPSVKN</sequence>
<dbReference type="Pfam" id="PF06628">
    <property type="entry name" value="Catalase-rel"/>
    <property type="match status" value="1"/>
</dbReference>
<accession>A0A8R2M7R6</accession>
<dbReference type="InterPro" id="IPR020835">
    <property type="entry name" value="Catalase_sf"/>
</dbReference>
<organism evidence="11 12">
    <name type="scientific">Bombyx mori</name>
    <name type="common">Silk moth</name>
    <dbReference type="NCBI Taxonomy" id="7091"/>
    <lineage>
        <taxon>Eukaryota</taxon>
        <taxon>Metazoa</taxon>
        <taxon>Ecdysozoa</taxon>
        <taxon>Arthropoda</taxon>
        <taxon>Hexapoda</taxon>
        <taxon>Insecta</taxon>
        <taxon>Pterygota</taxon>
        <taxon>Neoptera</taxon>
        <taxon>Endopterygota</taxon>
        <taxon>Lepidoptera</taxon>
        <taxon>Glossata</taxon>
        <taxon>Ditrysia</taxon>
        <taxon>Bombycoidea</taxon>
        <taxon>Bombycidae</taxon>
        <taxon>Bombycinae</taxon>
        <taxon>Bombyx</taxon>
    </lineage>
</organism>
<dbReference type="PANTHER" id="PTHR11465">
    <property type="entry name" value="CATALASE"/>
    <property type="match status" value="1"/>
</dbReference>
<keyword evidence="3 8" id="KW-0349">Heme</keyword>
<evidence type="ECO:0000256" key="9">
    <source>
        <dbReference type="SAM" id="SignalP"/>
    </source>
</evidence>
<dbReference type="GO" id="GO:0042744">
    <property type="term" value="P:hydrogen peroxide catabolic process"/>
    <property type="evidence" value="ECO:0007669"/>
    <property type="project" value="UniProtKB-KW"/>
</dbReference>
<dbReference type="EnsemblMetazoa" id="XM_038019342.1">
    <property type="protein sequence ID" value="XP_037875270.1"/>
    <property type="gene ID" value="LOC101738059"/>
</dbReference>
<reference evidence="11" key="2">
    <citation type="submission" date="2022-06" db="UniProtKB">
        <authorList>
            <consortium name="EnsemblMetazoa"/>
        </authorList>
    </citation>
    <scope>IDENTIFICATION</scope>
    <source>
        <strain evidence="11">p50T (Dazao)</strain>
    </source>
</reference>
<dbReference type="GO" id="GO:0004096">
    <property type="term" value="F:catalase activity"/>
    <property type="evidence" value="ECO:0007669"/>
    <property type="project" value="UniProtKB-EC"/>
</dbReference>
<feature type="binding site" description="axial binding residue" evidence="8">
    <location>
        <position position="373"/>
    </location>
    <ligand>
        <name>heme</name>
        <dbReference type="ChEBI" id="CHEBI:30413"/>
    </ligand>
    <ligandPart>
        <name>Fe</name>
        <dbReference type="ChEBI" id="CHEBI:18248"/>
    </ligandPart>
</feature>
<evidence type="ECO:0000256" key="6">
    <source>
        <dbReference type="ARBA" id="ARBA00023004"/>
    </source>
</evidence>
<dbReference type="SMART" id="SM01060">
    <property type="entry name" value="Catalase"/>
    <property type="match status" value="1"/>
</dbReference>
<keyword evidence="9" id="KW-0732">Signal</keyword>
<dbReference type="GeneID" id="101738059"/>
<dbReference type="InterPro" id="IPR010582">
    <property type="entry name" value="Catalase_immune_responsive"/>
</dbReference>
<evidence type="ECO:0000256" key="7">
    <source>
        <dbReference type="ARBA" id="ARBA00023324"/>
    </source>
</evidence>
<evidence type="ECO:0000313" key="12">
    <source>
        <dbReference type="Proteomes" id="UP000005204"/>
    </source>
</evidence>
<keyword evidence="5" id="KW-0560">Oxidoreductase</keyword>
<reference evidence="12" key="1">
    <citation type="journal article" date="2008" name="Insect Biochem. Mol. Biol.">
        <title>The genome of a lepidopteran model insect, the silkworm Bombyx mori.</title>
        <authorList>
            <consortium name="International Silkworm Genome Consortium"/>
        </authorList>
    </citation>
    <scope>NUCLEOTIDE SEQUENCE [LARGE SCALE GENOMIC DNA]</scope>
    <source>
        <strain evidence="12">p50T</strain>
    </source>
</reference>
<dbReference type="Pfam" id="PF00199">
    <property type="entry name" value="Catalase"/>
    <property type="match status" value="1"/>
</dbReference>
<evidence type="ECO:0000256" key="4">
    <source>
        <dbReference type="ARBA" id="ARBA00022723"/>
    </source>
</evidence>
<keyword evidence="6 8" id="KW-0408">Iron</keyword>
<evidence type="ECO:0000256" key="5">
    <source>
        <dbReference type="ARBA" id="ARBA00023002"/>
    </source>
</evidence>
<name>A0A8R2M7R6_BOMMO</name>
<dbReference type="GO" id="GO:0005737">
    <property type="term" value="C:cytoplasm"/>
    <property type="evidence" value="ECO:0007669"/>
    <property type="project" value="TreeGrafter"/>
</dbReference>
<keyword evidence="7" id="KW-0376">Hydrogen peroxide</keyword>
<proteinExistence type="inferred from homology"/>
<comment type="similarity">
    <text evidence="1">Belongs to the catalase family.</text>
</comment>
<evidence type="ECO:0000313" key="11">
    <source>
        <dbReference type="EnsemblMetazoa" id="XP_037875270.1"/>
    </source>
</evidence>
<keyword evidence="2" id="KW-0575">Peroxidase</keyword>
<evidence type="ECO:0000256" key="1">
    <source>
        <dbReference type="ARBA" id="ARBA00005329"/>
    </source>
</evidence>
<evidence type="ECO:0000256" key="8">
    <source>
        <dbReference type="PIRSR" id="PIRSR038928-2"/>
    </source>
</evidence>
<keyword evidence="12" id="KW-1185">Reference proteome</keyword>
<dbReference type="AlphaFoldDB" id="A0A8R2M7R6"/>
<dbReference type="KEGG" id="bmor:101738059"/>
<evidence type="ECO:0000256" key="3">
    <source>
        <dbReference type="ARBA" id="ARBA00022617"/>
    </source>
</evidence>
<dbReference type="GO" id="GO:0020037">
    <property type="term" value="F:heme binding"/>
    <property type="evidence" value="ECO:0007669"/>
    <property type="project" value="InterPro"/>
</dbReference>
<dbReference type="InterPro" id="IPR011614">
    <property type="entry name" value="Catalase_core"/>
</dbReference>
<evidence type="ECO:0000259" key="10">
    <source>
        <dbReference type="SMART" id="SM01060"/>
    </source>
</evidence>
<dbReference type="PIRSF" id="PIRSF038928">
    <property type="entry name" value="Catalase_clade1-3"/>
    <property type="match status" value="1"/>
</dbReference>
<dbReference type="PRINTS" id="PR00067">
    <property type="entry name" value="CATALASE"/>
</dbReference>
<dbReference type="GO" id="GO:0042542">
    <property type="term" value="P:response to hydrogen peroxide"/>
    <property type="evidence" value="ECO:0007669"/>
    <property type="project" value="TreeGrafter"/>
</dbReference>
<evidence type="ECO:0000256" key="2">
    <source>
        <dbReference type="ARBA" id="ARBA00022559"/>
    </source>
</evidence>
<dbReference type="Gene3D" id="2.40.180.10">
    <property type="entry name" value="Catalase core domain"/>
    <property type="match status" value="1"/>
</dbReference>
<feature type="domain" description="Catalase core" evidence="10">
    <location>
        <begin position="47"/>
        <end position="426"/>
    </location>
</feature>
<dbReference type="InterPro" id="IPR024711">
    <property type="entry name" value="Catalase_clade1/3"/>
</dbReference>
<dbReference type="PROSITE" id="PS51402">
    <property type="entry name" value="CATALASE_3"/>
    <property type="match status" value="1"/>
</dbReference>
<dbReference type="InterPro" id="IPR018028">
    <property type="entry name" value="Catalase"/>
</dbReference>
<keyword evidence="4 8" id="KW-0479">Metal-binding</keyword>